<proteinExistence type="predicted"/>
<name>A0ABS2Q872_9BACL</name>
<dbReference type="SUPFAM" id="SSF75471">
    <property type="entry name" value="YhbY-like"/>
    <property type="match status" value="1"/>
</dbReference>
<keyword evidence="1 2" id="KW-0694">RNA-binding</keyword>
<dbReference type="InterPro" id="IPR017924">
    <property type="entry name" value="RNA-binding_YhbY"/>
</dbReference>
<comment type="caution">
    <text evidence="4">The sequence shown here is derived from an EMBL/GenBank/DDBJ whole genome shotgun (WGS) entry which is preliminary data.</text>
</comment>
<dbReference type="Pfam" id="PF01985">
    <property type="entry name" value="CRS1_YhbY"/>
    <property type="match status" value="1"/>
</dbReference>
<evidence type="ECO:0000313" key="5">
    <source>
        <dbReference type="Proteomes" id="UP000823201"/>
    </source>
</evidence>
<evidence type="ECO:0000313" key="4">
    <source>
        <dbReference type="EMBL" id="MBM7657369.1"/>
    </source>
</evidence>
<keyword evidence="5" id="KW-1185">Reference proteome</keyword>
<dbReference type="RefSeq" id="WP_205005711.1">
    <property type="nucleotide sequence ID" value="NZ_CBCRXA010000004.1"/>
</dbReference>
<dbReference type="PANTHER" id="PTHR40065:SF3">
    <property type="entry name" value="RNA-BINDING PROTEIN YHBY"/>
    <property type="match status" value="1"/>
</dbReference>
<dbReference type="EMBL" id="JAFBEV010000005">
    <property type="protein sequence ID" value="MBM7657369.1"/>
    <property type="molecule type" value="Genomic_DNA"/>
</dbReference>
<dbReference type="InterPro" id="IPR001890">
    <property type="entry name" value="RNA-binding_CRM"/>
</dbReference>
<organism evidence="4 5">
    <name type="scientific">Sporolactobacillus spathodeae</name>
    <dbReference type="NCBI Taxonomy" id="1465502"/>
    <lineage>
        <taxon>Bacteria</taxon>
        <taxon>Bacillati</taxon>
        <taxon>Bacillota</taxon>
        <taxon>Bacilli</taxon>
        <taxon>Bacillales</taxon>
        <taxon>Sporolactobacillaceae</taxon>
        <taxon>Sporolactobacillus</taxon>
    </lineage>
</organism>
<dbReference type="InterPro" id="IPR051925">
    <property type="entry name" value="RNA-binding_domain"/>
</dbReference>
<evidence type="ECO:0000256" key="1">
    <source>
        <dbReference type="ARBA" id="ARBA00022884"/>
    </source>
</evidence>
<protein>
    <submittedName>
        <fullName evidence="4">RNA-binding protein</fullName>
    </submittedName>
</protein>
<dbReference type="InterPro" id="IPR035920">
    <property type="entry name" value="YhbY-like_sf"/>
</dbReference>
<dbReference type="Proteomes" id="UP000823201">
    <property type="component" value="Unassembled WGS sequence"/>
</dbReference>
<dbReference type="NCBIfam" id="TIGR00253">
    <property type="entry name" value="RNA_bind_YhbY"/>
    <property type="match status" value="1"/>
</dbReference>
<dbReference type="Gene3D" id="3.30.110.60">
    <property type="entry name" value="YhbY-like"/>
    <property type="match status" value="1"/>
</dbReference>
<dbReference type="PANTHER" id="PTHR40065">
    <property type="entry name" value="RNA-BINDING PROTEIN YHBY"/>
    <property type="match status" value="1"/>
</dbReference>
<dbReference type="PROSITE" id="PS51295">
    <property type="entry name" value="CRM"/>
    <property type="match status" value="1"/>
</dbReference>
<feature type="domain" description="CRM" evidence="3">
    <location>
        <begin position="1"/>
        <end position="96"/>
    </location>
</feature>
<reference evidence="4 5" key="1">
    <citation type="submission" date="2021-01" db="EMBL/GenBank/DDBJ databases">
        <title>Genomic Encyclopedia of Type Strains, Phase IV (KMG-IV): sequencing the most valuable type-strain genomes for metagenomic binning, comparative biology and taxonomic classification.</title>
        <authorList>
            <person name="Goeker M."/>
        </authorList>
    </citation>
    <scope>NUCLEOTIDE SEQUENCE [LARGE SCALE GENOMIC DNA]</scope>
    <source>
        <strain evidence="4 5">DSM 100968</strain>
    </source>
</reference>
<dbReference type="SMART" id="SM01103">
    <property type="entry name" value="CRS1_YhbY"/>
    <property type="match status" value="1"/>
</dbReference>
<evidence type="ECO:0000256" key="2">
    <source>
        <dbReference type="PROSITE-ProRule" id="PRU00626"/>
    </source>
</evidence>
<sequence>MLSSKQVKYLKALAHPLKPIFQIGKAGLHEPVFSELDAALETRELIKISLLQNTLEDPHEAGARIARETHAELVQVIGRTLVIYRRSKEKQRIDLPRS</sequence>
<accession>A0ABS2Q872</accession>
<evidence type="ECO:0000259" key="3">
    <source>
        <dbReference type="PROSITE" id="PS51295"/>
    </source>
</evidence>
<gene>
    <name evidence="4" type="ORF">JOC27_000812</name>
</gene>